<dbReference type="InterPro" id="IPR001387">
    <property type="entry name" value="Cro/C1-type_HTH"/>
</dbReference>
<dbReference type="EMBL" id="SMAS01000008">
    <property type="protein sequence ID" value="TCT30861.1"/>
    <property type="molecule type" value="Genomic_DNA"/>
</dbReference>
<accession>A0A4R3NHI2</accession>
<dbReference type="Proteomes" id="UP000295055">
    <property type="component" value="Unassembled WGS sequence"/>
</dbReference>
<dbReference type="CDD" id="cd00093">
    <property type="entry name" value="HTH_XRE"/>
    <property type="match status" value="1"/>
</dbReference>
<proteinExistence type="predicted"/>
<dbReference type="SMART" id="SM00530">
    <property type="entry name" value="HTH_XRE"/>
    <property type="match status" value="1"/>
</dbReference>
<dbReference type="OrthoDB" id="6466258at2"/>
<organism evidence="2 3">
    <name type="scientific">Providencia alcalifaciens</name>
    <dbReference type="NCBI Taxonomy" id="126385"/>
    <lineage>
        <taxon>Bacteria</taxon>
        <taxon>Pseudomonadati</taxon>
        <taxon>Pseudomonadota</taxon>
        <taxon>Gammaproteobacteria</taxon>
        <taxon>Enterobacterales</taxon>
        <taxon>Morganellaceae</taxon>
        <taxon>Providencia</taxon>
    </lineage>
</organism>
<dbReference type="GO" id="GO:0003677">
    <property type="term" value="F:DNA binding"/>
    <property type="evidence" value="ECO:0007669"/>
    <property type="project" value="InterPro"/>
</dbReference>
<sequence>MKSNIISGQVGAFLRKSRKEKNMTGKQLAKLIGISQQQISRYEMGITAITLDQLDAFLNILDKRWVDVIKYVEKDTDSEKRMGNKGSASKYTSWGNYSTKTIINNC</sequence>
<comment type="caution">
    <text evidence="2">The sequence shown here is derived from an EMBL/GenBank/DDBJ whole genome shotgun (WGS) entry which is preliminary data.</text>
</comment>
<evidence type="ECO:0000313" key="3">
    <source>
        <dbReference type="Proteomes" id="UP000295055"/>
    </source>
</evidence>
<dbReference type="AlphaFoldDB" id="A0A4R3NHI2"/>
<dbReference type="SUPFAM" id="SSF47413">
    <property type="entry name" value="lambda repressor-like DNA-binding domains"/>
    <property type="match status" value="1"/>
</dbReference>
<evidence type="ECO:0000313" key="2">
    <source>
        <dbReference type="EMBL" id="TCT30861.1"/>
    </source>
</evidence>
<gene>
    <name evidence="2" type="ORF">EC835_10810</name>
</gene>
<dbReference type="RefSeq" id="WP_132496814.1">
    <property type="nucleotide sequence ID" value="NZ_SMAS01000008.1"/>
</dbReference>
<evidence type="ECO:0000259" key="1">
    <source>
        <dbReference type="PROSITE" id="PS50943"/>
    </source>
</evidence>
<name>A0A4R3NHI2_9GAMM</name>
<reference evidence="2 3" key="1">
    <citation type="submission" date="2019-03" db="EMBL/GenBank/DDBJ databases">
        <title>Genomic analyses of the natural microbiome of Caenorhabditis elegans.</title>
        <authorList>
            <person name="Samuel B."/>
        </authorList>
    </citation>
    <scope>NUCLEOTIDE SEQUENCE [LARGE SCALE GENOMIC DNA]</scope>
    <source>
        <strain evidence="2 3">JUb102</strain>
    </source>
</reference>
<dbReference type="InterPro" id="IPR010982">
    <property type="entry name" value="Lambda_DNA-bd_dom_sf"/>
</dbReference>
<dbReference type="Gene3D" id="1.10.260.40">
    <property type="entry name" value="lambda repressor-like DNA-binding domains"/>
    <property type="match status" value="1"/>
</dbReference>
<protein>
    <submittedName>
        <fullName evidence="2">Transcriptional regulator with XRE-family HTH domain</fullName>
    </submittedName>
</protein>
<feature type="domain" description="HTH cro/C1-type" evidence="1">
    <location>
        <begin position="14"/>
        <end position="68"/>
    </location>
</feature>
<dbReference type="PROSITE" id="PS50943">
    <property type="entry name" value="HTH_CROC1"/>
    <property type="match status" value="1"/>
</dbReference>
<dbReference type="Pfam" id="PF01381">
    <property type="entry name" value="HTH_3"/>
    <property type="match status" value="1"/>
</dbReference>